<sequence length="68" mass="7490">MTTGTGLLEVGARKTAAMIAAGMKLKQIGAVKKPINHTVDQWAKEFMRLYPGANVLITTKKDFQTQNR</sequence>
<gene>
    <name evidence="1" type="ORF">DLJ74_03430</name>
</gene>
<organism evidence="1 2">
    <name type="scientific">Gracilibacillus dipsosauri</name>
    <dbReference type="NCBI Taxonomy" id="178340"/>
    <lineage>
        <taxon>Bacteria</taxon>
        <taxon>Bacillati</taxon>
        <taxon>Bacillota</taxon>
        <taxon>Bacilli</taxon>
        <taxon>Bacillales</taxon>
        <taxon>Bacillaceae</taxon>
        <taxon>Gracilibacillus</taxon>
    </lineage>
</organism>
<dbReference type="AlphaFoldDB" id="A0A317L2F3"/>
<proteinExistence type="predicted"/>
<dbReference type="Proteomes" id="UP000245624">
    <property type="component" value="Unassembled WGS sequence"/>
</dbReference>
<dbReference type="EMBL" id="QGTD01000004">
    <property type="protein sequence ID" value="PWU69987.1"/>
    <property type="molecule type" value="Genomic_DNA"/>
</dbReference>
<accession>A0A317L2F3</accession>
<name>A0A317L2F3_9BACI</name>
<evidence type="ECO:0000313" key="1">
    <source>
        <dbReference type="EMBL" id="PWU69987.1"/>
    </source>
</evidence>
<reference evidence="1 2" key="1">
    <citation type="submission" date="2018-05" db="EMBL/GenBank/DDBJ databases">
        <title>Genomic analysis of Gracilibacillus dipsosauri DD1 reveals novel features of a salt-tolerant amylase.</title>
        <authorList>
            <person name="Deutch C.E."/>
            <person name="Yang S."/>
        </authorList>
    </citation>
    <scope>NUCLEOTIDE SEQUENCE [LARGE SCALE GENOMIC DNA]</scope>
    <source>
        <strain evidence="1 2">DD1</strain>
    </source>
</reference>
<protein>
    <submittedName>
        <fullName evidence="1">Uncharacterized protein</fullName>
    </submittedName>
</protein>
<comment type="caution">
    <text evidence="1">The sequence shown here is derived from an EMBL/GenBank/DDBJ whole genome shotgun (WGS) entry which is preliminary data.</text>
</comment>
<keyword evidence="2" id="KW-1185">Reference proteome</keyword>
<evidence type="ECO:0000313" key="2">
    <source>
        <dbReference type="Proteomes" id="UP000245624"/>
    </source>
</evidence>